<organism evidence="2 3">
    <name type="scientific">Geodermatophilus sabuli</name>
    <dbReference type="NCBI Taxonomy" id="1564158"/>
    <lineage>
        <taxon>Bacteria</taxon>
        <taxon>Bacillati</taxon>
        <taxon>Actinomycetota</taxon>
        <taxon>Actinomycetes</taxon>
        <taxon>Geodermatophilales</taxon>
        <taxon>Geodermatophilaceae</taxon>
        <taxon>Geodermatophilus</taxon>
    </lineage>
</organism>
<protein>
    <recommendedName>
        <fullName evidence="4">Mycothiol-dependent maleylpyruvate isomerase metal-binding domain-containing protein</fullName>
    </recommendedName>
</protein>
<accession>A0A285EES9</accession>
<evidence type="ECO:0000256" key="1">
    <source>
        <dbReference type="SAM" id="MobiDB-lite"/>
    </source>
</evidence>
<name>A0A285EES9_9ACTN</name>
<feature type="region of interest" description="Disordered" evidence="1">
    <location>
        <begin position="78"/>
        <end position="102"/>
    </location>
</feature>
<dbReference type="Proteomes" id="UP000219514">
    <property type="component" value="Unassembled WGS sequence"/>
</dbReference>
<gene>
    <name evidence="2" type="ORF">SAMN06893097_104291</name>
</gene>
<evidence type="ECO:0008006" key="4">
    <source>
        <dbReference type="Google" id="ProtNLM"/>
    </source>
</evidence>
<dbReference type="EMBL" id="OBDO01000004">
    <property type="protein sequence ID" value="SNX96576.1"/>
    <property type="molecule type" value="Genomic_DNA"/>
</dbReference>
<evidence type="ECO:0000313" key="3">
    <source>
        <dbReference type="Proteomes" id="UP000219514"/>
    </source>
</evidence>
<sequence>MSFGLSASIRIHADAQFRSHAEDLLHDVADDGARGGGPVSLDWQCAELAVHTWDLATAIGRTTGDLDAEVAQRGSASMRAGLTDGHRGPAFGPEQRTPEGADACQRTAAFAGRSV</sequence>
<keyword evidence="3" id="KW-1185">Reference proteome</keyword>
<reference evidence="2 3" key="1">
    <citation type="submission" date="2017-09" db="EMBL/GenBank/DDBJ databases">
        <authorList>
            <person name="Ehlers B."/>
            <person name="Leendertz F.H."/>
        </authorList>
    </citation>
    <scope>NUCLEOTIDE SEQUENCE [LARGE SCALE GENOMIC DNA]</scope>
    <source>
        <strain evidence="2 3">DSM 46844</strain>
    </source>
</reference>
<proteinExistence type="predicted"/>
<dbReference type="AlphaFoldDB" id="A0A285EES9"/>
<evidence type="ECO:0000313" key="2">
    <source>
        <dbReference type="EMBL" id="SNX96576.1"/>
    </source>
</evidence>